<dbReference type="Proteomes" id="UP001476583">
    <property type="component" value="Chromosome"/>
</dbReference>
<proteinExistence type="predicted"/>
<protein>
    <submittedName>
        <fullName evidence="2">Transporter substrate-binding domain-containing protein</fullName>
    </submittedName>
</protein>
<feature type="signal peptide" evidence="1">
    <location>
        <begin position="1"/>
        <end position="26"/>
    </location>
</feature>
<name>A0ABZ2RFY1_ECTME</name>
<organism evidence="2 3">
    <name type="scientific">Ectopseudomonas mendocina</name>
    <name type="common">Pseudomonas mendocina</name>
    <dbReference type="NCBI Taxonomy" id="300"/>
    <lineage>
        <taxon>Bacteria</taxon>
        <taxon>Pseudomonadati</taxon>
        <taxon>Pseudomonadota</taxon>
        <taxon>Gammaproteobacteria</taxon>
        <taxon>Pseudomonadales</taxon>
        <taxon>Pseudomonadaceae</taxon>
        <taxon>Ectopseudomonas</taxon>
    </lineage>
</organism>
<accession>A0ABZ2RFY1</accession>
<dbReference type="SUPFAM" id="SSF53850">
    <property type="entry name" value="Periplasmic binding protein-like II"/>
    <property type="match status" value="1"/>
</dbReference>
<dbReference type="EMBL" id="CP148074">
    <property type="protein sequence ID" value="WXL24129.1"/>
    <property type="molecule type" value="Genomic_DNA"/>
</dbReference>
<evidence type="ECO:0000313" key="2">
    <source>
        <dbReference type="EMBL" id="WXL24129.1"/>
    </source>
</evidence>
<keyword evidence="1" id="KW-0732">Signal</keyword>
<sequence length="266" mass="30591">MPMLSRLLHQFLMLFGGLLISGASFAAQEVRVAAAYFPPYVYKPDHDYAEGLQAGLLTVLNESQTEFRFVAVPTSLMRRFRDLEQGRTDMSLFENPLWGWSNFANHQIDMGLVDTEVFVARKEPGRTQAYFDRLDGKRLVLFAAYHYRFADYRIEPAFLSSEFNAVLGHSHESNLLMLLHGRADIAPMTRSFIESYIMRNPRYSDRVMISERVDQVYRHQAILREGAPITPEQFTTIYEALRDSGKLQNIFGNYGITVLPRSAMTR</sequence>
<dbReference type="Gene3D" id="3.40.190.10">
    <property type="entry name" value="Periplasmic binding protein-like II"/>
    <property type="match status" value="2"/>
</dbReference>
<feature type="chain" id="PRO_5047236159" evidence="1">
    <location>
        <begin position="27"/>
        <end position="266"/>
    </location>
</feature>
<reference evidence="2 3" key="1">
    <citation type="submission" date="2024-03" db="EMBL/GenBank/DDBJ databases">
        <title>Complete genome of BD2.</title>
        <authorList>
            <person name="Cao G."/>
        </authorList>
    </citation>
    <scope>NUCLEOTIDE SEQUENCE [LARGE SCALE GENOMIC DNA]</scope>
    <source>
        <strain evidence="2 3">BD2</strain>
    </source>
</reference>
<evidence type="ECO:0000313" key="3">
    <source>
        <dbReference type="Proteomes" id="UP001476583"/>
    </source>
</evidence>
<keyword evidence="3" id="KW-1185">Reference proteome</keyword>
<evidence type="ECO:0000256" key="1">
    <source>
        <dbReference type="SAM" id="SignalP"/>
    </source>
</evidence>
<gene>
    <name evidence="2" type="ORF">WG219_12300</name>
</gene>